<keyword evidence="7" id="KW-0963">Cytoplasm</keyword>
<dbReference type="PANTHER" id="PTHR24421">
    <property type="entry name" value="NITRATE/NITRITE SENSOR PROTEIN NARX-RELATED"/>
    <property type="match status" value="1"/>
</dbReference>
<comment type="cofactor">
    <cofactor evidence="2">
        <name>[4Fe-4S] cluster</name>
        <dbReference type="ChEBI" id="CHEBI:49883"/>
    </cofactor>
</comment>
<evidence type="ECO:0000256" key="6">
    <source>
        <dbReference type="ARBA" id="ARBA00022485"/>
    </source>
</evidence>
<evidence type="ECO:0000256" key="1">
    <source>
        <dbReference type="ARBA" id="ARBA00000085"/>
    </source>
</evidence>
<dbReference type="PROSITE" id="PS50109">
    <property type="entry name" value="HIS_KIN"/>
    <property type="match status" value="1"/>
</dbReference>
<dbReference type="SUPFAM" id="SSF55874">
    <property type="entry name" value="ATPase domain of HSP90 chaperone/DNA topoisomerase II/histidine kinase"/>
    <property type="match status" value="1"/>
</dbReference>
<feature type="region of interest" description="Disordered" evidence="16">
    <location>
        <begin position="426"/>
        <end position="452"/>
    </location>
</feature>
<keyword evidence="12" id="KW-0902">Two-component regulatory system</keyword>
<evidence type="ECO:0000313" key="20">
    <source>
        <dbReference type="Proteomes" id="UP001595858"/>
    </source>
</evidence>
<dbReference type="EMBL" id="JBHSIY010000006">
    <property type="protein sequence ID" value="MFC4866906.1"/>
    <property type="molecule type" value="Genomic_DNA"/>
</dbReference>
<feature type="transmembrane region" description="Helical" evidence="17">
    <location>
        <begin position="16"/>
        <end position="37"/>
    </location>
</feature>
<sequence>METTPQRDLDLREERVRSLVGAVPYVLLAASTVLTLATHDLPWARMPVTLGLVALTAALIWTMTGLNPDWTARPRVMAAFVATLVVMIAVLSIRSVWFAGFFGFTGYLYSWQLLQGRWRFVGVTATAAITVTAYMGGLPAPTPSSVLLYLFFVAALVALVAVFSHLGETTAERSDERRRMVERLRETIRENDGLHAQLLVQAREAGAHDERERMAREIHDTLAQGLVGIITQLQAAERAAGTATGASAGSETADGAADVAEAAERNRAEWRLRVADAIRLARENLAEARRSVHALGPAPLETARLPDALADLTAEWSRLNGPRVEFTATGPVRPLNAEVEAVLLRAVQEALANVARHAGAGRVGVTLSYMEDLVVLDVRDDGIGFETAAGPEAVLSPASARGDDGATGGFGLTSMRQRVTRLGGTLDIESEPGTGTAVSAALPAVSRETAGE</sequence>
<dbReference type="Pfam" id="PF07730">
    <property type="entry name" value="HisKA_3"/>
    <property type="match status" value="1"/>
</dbReference>
<dbReference type="PRINTS" id="PR00344">
    <property type="entry name" value="BCTRLSENSOR"/>
</dbReference>
<dbReference type="Pfam" id="PF02518">
    <property type="entry name" value="HATPase_c"/>
    <property type="match status" value="1"/>
</dbReference>
<dbReference type="SMART" id="SM00387">
    <property type="entry name" value="HATPase_c"/>
    <property type="match status" value="1"/>
</dbReference>
<accession>A0ABV9SI19</accession>
<keyword evidence="17" id="KW-0472">Membrane</keyword>
<dbReference type="InterPro" id="IPR036890">
    <property type="entry name" value="HATPase_C_sf"/>
</dbReference>
<evidence type="ECO:0000256" key="14">
    <source>
        <dbReference type="ARBA" id="ARBA00024827"/>
    </source>
</evidence>
<comment type="function">
    <text evidence="14">Member of the two-component regulatory system NreB/NreC involved in the control of dissimilatory nitrate/nitrite reduction in response to oxygen. NreB functions as a direct oxygen sensor histidine kinase which is autophosphorylated, in the absence of oxygen, probably at the conserved histidine residue, and transfers its phosphate group probably to a conserved aspartate residue of NreC. NreB/NreC activates the expression of the nitrate (narGHJI) and nitrite (nir) reductase operons, as well as the putative nitrate transporter gene narT.</text>
</comment>
<feature type="transmembrane region" description="Helical" evidence="17">
    <location>
        <begin position="117"/>
        <end position="135"/>
    </location>
</feature>
<dbReference type="Proteomes" id="UP001595858">
    <property type="component" value="Unassembled WGS sequence"/>
</dbReference>
<keyword evidence="17" id="KW-0812">Transmembrane</keyword>
<comment type="caution">
    <text evidence="19">The sequence shown here is derived from an EMBL/GenBank/DDBJ whole genome shotgun (WGS) entry which is preliminary data.</text>
</comment>
<evidence type="ECO:0000256" key="9">
    <source>
        <dbReference type="ARBA" id="ARBA00022723"/>
    </source>
</evidence>
<keyword evidence="6" id="KW-0004">4Fe-4S</keyword>
<evidence type="ECO:0000256" key="7">
    <source>
        <dbReference type="ARBA" id="ARBA00022490"/>
    </source>
</evidence>
<dbReference type="InterPro" id="IPR011712">
    <property type="entry name" value="Sig_transdc_His_kin_sub3_dim/P"/>
</dbReference>
<dbReference type="EC" id="2.7.13.3" evidence="4"/>
<evidence type="ECO:0000256" key="5">
    <source>
        <dbReference type="ARBA" id="ARBA00017322"/>
    </source>
</evidence>
<keyword evidence="8" id="KW-0808">Transferase</keyword>
<comment type="subcellular location">
    <subcellularLocation>
        <location evidence="3">Cytoplasm</location>
    </subcellularLocation>
</comment>
<keyword evidence="10 19" id="KW-0418">Kinase</keyword>
<keyword evidence="9" id="KW-0479">Metal-binding</keyword>
<keyword evidence="17" id="KW-1133">Transmembrane helix</keyword>
<dbReference type="InterPro" id="IPR004358">
    <property type="entry name" value="Sig_transdc_His_kin-like_C"/>
</dbReference>
<evidence type="ECO:0000256" key="2">
    <source>
        <dbReference type="ARBA" id="ARBA00001966"/>
    </source>
</evidence>
<gene>
    <name evidence="19" type="ORF">ACFPCZ_09710</name>
</gene>
<feature type="transmembrane region" description="Helical" evidence="17">
    <location>
        <begin position="147"/>
        <end position="167"/>
    </location>
</feature>
<feature type="transmembrane region" description="Helical" evidence="17">
    <location>
        <begin position="76"/>
        <end position="97"/>
    </location>
</feature>
<organism evidence="19 20">
    <name type="scientific">Streptomonospora arabica</name>
    <dbReference type="NCBI Taxonomy" id="412417"/>
    <lineage>
        <taxon>Bacteria</taxon>
        <taxon>Bacillati</taxon>
        <taxon>Actinomycetota</taxon>
        <taxon>Actinomycetes</taxon>
        <taxon>Streptosporangiales</taxon>
        <taxon>Nocardiopsidaceae</taxon>
        <taxon>Streptomonospora</taxon>
    </lineage>
</organism>
<evidence type="ECO:0000256" key="10">
    <source>
        <dbReference type="ARBA" id="ARBA00022777"/>
    </source>
</evidence>
<evidence type="ECO:0000256" key="16">
    <source>
        <dbReference type="SAM" id="MobiDB-lite"/>
    </source>
</evidence>
<evidence type="ECO:0000259" key="18">
    <source>
        <dbReference type="PROSITE" id="PS50109"/>
    </source>
</evidence>
<dbReference type="InterPro" id="IPR003594">
    <property type="entry name" value="HATPase_dom"/>
</dbReference>
<evidence type="ECO:0000256" key="8">
    <source>
        <dbReference type="ARBA" id="ARBA00022679"/>
    </source>
</evidence>
<feature type="transmembrane region" description="Helical" evidence="17">
    <location>
        <begin position="43"/>
        <end position="64"/>
    </location>
</feature>
<keyword evidence="11" id="KW-0408">Iron</keyword>
<evidence type="ECO:0000256" key="3">
    <source>
        <dbReference type="ARBA" id="ARBA00004496"/>
    </source>
</evidence>
<evidence type="ECO:0000256" key="12">
    <source>
        <dbReference type="ARBA" id="ARBA00023012"/>
    </source>
</evidence>
<dbReference type="PANTHER" id="PTHR24421:SF62">
    <property type="entry name" value="SENSORY TRANSDUCTION HISTIDINE KINASE"/>
    <property type="match status" value="1"/>
</dbReference>
<reference evidence="20" key="1">
    <citation type="journal article" date="2019" name="Int. J. Syst. Evol. Microbiol.">
        <title>The Global Catalogue of Microorganisms (GCM) 10K type strain sequencing project: providing services to taxonomists for standard genome sequencing and annotation.</title>
        <authorList>
            <consortium name="The Broad Institute Genomics Platform"/>
            <consortium name="The Broad Institute Genome Sequencing Center for Infectious Disease"/>
            <person name="Wu L."/>
            <person name="Ma J."/>
        </authorList>
    </citation>
    <scope>NUCLEOTIDE SEQUENCE [LARGE SCALE GENOMIC DNA]</scope>
    <source>
        <strain evidence="20">CGMCC 4.7304</strain>
    </source>
</reference>
<dbReference type="InterPro" id="IPR050482">
    <property type="entry name" value="Sensor_HK_TwoCompSys"/>
</dbReference>
<dbReference type="PIRSF" id="PIRSF037434">
    <property type="entry name" value="STHK_ChrS"/>
    <property type="match status" value="1"/>
</dbReference>
<proteinExistence type="predicted"/>
<keyword evidence="13" id="KW-0411">Iron-sulfur</keyword>
<name>A0ABV9SI19_9ACTN</name>
<evidence type="ECO:0000256" key="11">
    <source>
        <dbReference type="ARBA" id="ARBA00023004"/>
    </source>
</evidence>
<evidence type="ECO:0000313" key="19">
    <source>
        <dbReference type="EMBL" id="MFC4866906.1"/>
    </source>
</evidence>
<dbReference type="RefSeq" id="WP_344143455.1">
    <property type="nucleotide sequence ID" value="NZ_BAAAQI010000007.1"/>
</dbReference>
<dbReference type="Gene3D" id="1.20.5.1930">
    <property type="match status" value="1"/>
</dbReference>
<evidence type="ECO:0000256" key="13">
    <source>
        <dbReference type="ARBA" id="ARBA00023014"/>
    </source>
</evidence>
<dbReference type="CDD" id="cd16917">
    <property type="entry name" value="HATPase_UhpB-NarQ-NarX-like"/>
    <property type="match status" value="1"/>
</dbReference>
<evidence type="ECO:0000256" key="4">
    <source>
        <dbReference type="ARBA" id="ARBA00012438"/>
    </source>
</evidence>
<evidence type="ECO:0000256" key="17">
    <source>
        <dbReference type="SAM" id="Phobius"/>
    </source>
</evidence>
<feature type="domain" description="Histidine kinase" evidence="18">
    <location>
        <begin position="343"/>
        <end position="446"/>
    </location>
</feature>
<dbReference type="InterPro" id="IPR005467">
    <property type="entry name" value="His_kinase_dom"/>
</dbReference>
<dbReference type="InterPro" id="IPR017205">
    <property type="entry name" value="Sig_transdc_His_kinase_ChrS"/>
</dbReference>
<protein>
    <recommendedName>
        <fullName evidence="5">Oxygen sensor histidine kinase NreB</fullName>
        <ecNumber evidence="4">2.7.13.3</ecNumber>
    </recommendedName>
    <alternativeName>
        <fullName evidence="15">Nitrogen regulation protein B</fullName>
    </alternativeName>
</protein>
<dbReference type="Gene3D" id="3.30.565.10">
    <property type="entry name" value="Histidine kinase-like ATPase, C-terminal domain"/>
    <property type="match status" value="1"/>
</dbReference>
<comment type="catalytic activity">
    <reaction evidence="1">
        <text>ATP + protein L-histidine = ADP + protein N-phospho-L-histidine.</text>
        <dbReference type="EC" id="2.7.13.3"/>
    </reaction>
</comment>
<dbReference type="GO" id="GO:0016301">
    <property type="term" value="F:kinase activity"/>
    <property type="evidence" value="ECO:0007669"/>
    <property type="project" value="UniProtKB-KW"/>
</dbReference>
<keyword evidence="20" id="KW-1185">Reference proteome</keyword>
<evidence type="ECO:0000256" key="15">
    <source>
        <dbReference type="ARBA" id="ARBA00030800"/>
    </source>
</evidence>